<feature type="compositionally biased region" description="Basic and acidic residues" evidence="1">
    <location>
        <begin position="1154"/>
        <end position="1224"/>
    </location>
</feature>
<evidence type="ECO:0000313" key="2">
    <source>
        <dbReference type="EMBL" id="KFB09720.1"/>
    </source>
</evidence>
<sequence length="1273" mass="135398">MLLLTAALFAPLFIDWESYRADFEREAGRVLGREVRVAGEARATLLPFPSVTFTDVQVSGGPDGQPAMTVDAFSMDAELAPFLSGELLIFDMRLDRPRVNITLREDGQIDWAIRPQTRFDPSQVTLENVSITDGSVVLNQAAGARSVTLTEIDASLSARTLAGPWRVNGTMSVNDVPVDMSVSTGRAGEDGAMRLRVVLEPQQVPMVLEADGQAVLDAGVGLYSGTFQMRARPRDDTVEEERRAAEANRVAGAFELRHDELQIPEFRYATGSVSDPYTASGNAWLKLGEEPSFYIAADGAQIRIGSGEASAASVEDMTLADRLDDVVGFIEALPRPEIPGRIAVSLPAIVAAQTTIREVEVRAEPAQEGWQLQSFAATLPGRTRIEAAGLVRVGEEPSFNGNMLLAIGQPSGFASWLARDVDEAIRQLPSAGFSASVNLDAQRQELEDLELILGSTRFTGEAKRLSPEDARPSLSLNLKGDGLDAKGLSAFTAIFLQPDGSNRFSEHDADMELVAGPIEFGGLDLEEVDTALRLREDRLEIDRLSVRADGGLRLSATGRIEGLGAEASGKVDATILADDLAPSLAMVSQRYSEDSLLRKLADRVQANPGLLGDSEIDLVAVLARDGEGPGLALTANGEAGGTRFSASYSGRGELGDPLGMEVDASLSARNDDAAVLYALAGLPVLQIDPIGRAELEATASGIPDEQMRTRISLRGQDLEGLFDGSTTLTRGSADYRGKLVLKAQDLEPWLATGGIVLPGFGSGLSVELASEVQVSAERAEFIELQGSIAGVPVGGNVTGTLQNGKPKFTGSLKVGALDLVSFAEMLAGSEAVLPDEDGGWPSAPLAQQTNMPFLADLEMRADSASFAPGHELEAAELRLGLDEGGITLREVVAEFAGGRLTGHLDFQNNGGTGLLSAQFALSDADLRQLAGQDGVEGIASISATLSANGKSIDAMAASLAGSGSGAFSKFVVHGLNPSGFDALVAAAELEGPSITADAVASFAPDVVRDGNFDAGEVEFAFSVANGSARIPPVSATDGGSVLSLDALVDLGQWRFASAGSLKYEPGREGVVGSEPLVGLNAQGRLGNVQLSVDSEPLAQFLTQRALEREQARVENMQAVLLEKQRLRREVRFFEEREEERFAREAERQRLEAEAQRAKAERERQALEDQRRAAEEAAQRAEEERAAEEARQRAAEEAAREAEEAARAAEAERQREQEAKRREQQSLDVEEGGVQREPLAPPSGSGTDAGGAQIFQDDLTIDGFLNMLEGKETQ</sequence>
<dbReference type="PANTHER" id="PTHR30441:SF4">
    <property type="entry name" value="PROTEIN ASMA"/>
    <property type="match status" value="1"/>
</dbReference>
<proteinExistence type="predicted"/>
<gene>
    <name evidence="2" type="ORF">EL18_00737</name>
</gene>
<feature type="region of interest" description="Disordered" evidence="1">
    <location>
        <begin position="1154"/>
        <end position="1254"/>
    </location>
</feature>
<name>A0A084U9T4_9HYPH</name>
<dbReference type="EMBL" id="JMQM01000001">
    <property type="protein sequence ID" value="KFB09720.1"/>
    <property type="molecule type" value="Genomic_DNA"/>
</dbReference>
<keyword evidence="3" id="KW-1185">Reference proteome</keyword>
<dbReference type="STRING" id="472175.EL18_00737"/>
<dbReference type="InterPro" id="IPR017023">
    <property type="entry name" value="UCP034039"/>
</dbReference>
<dbReference type="InterPro" id="IPR052894">
    <property type="entry name" value="AsmA-related"/>
</dbReference>
<dbReference type="GO" id="GO:0005886">
    <property type="term" value="C:plasma membrane"/>
    <property type="evidence" value="ECO:0007669"/>
    <property type="project" value="TreeGrafter"/>
</dbReference>
<dbReference type="GO" id="GO:0090313">
    <property type="term" value="P:regulation of protein targeting to membrane"/>
    <property type="evidence" value="ECO:0007669"/>
    <property type="project" value="TreeGrafter"/>
</dbReference>
<evidence type="ECO:0000313" key="3">
    <source>
        <dbReference type="Proteomes" id="UP000053675"/>
    </source>
</evidence>
<evidence type="ECO:0000256" key="1">
    <source>
        <dbReference type="SAM" id="MobiDB-lite"/>
    </source>
</evidence>
<dbReference type="PANTHER" id="PTHR30441">
    <property type="entry name" value="DUF748 DOMAIN-CONTAINING PROTEIN"/>
    <property type="match status" value="1"/>
</dbReference>
<dbReference type="PIRSF" id="PIRSF034039">
    <property type="entry name" value="UCP034039"/>
    <property type="match status" value="1"/>
</dbReference>
<dbReference type="Proteomes" id="UP000053675">
    <property type="component" value="Unassembled WGS sequence"/>
</dbReference>
<dbReference type="OrthoDB" id="9816380at2"/>
<comment type="caution">
    <text evidence="2">The sequence shown here is derived from an EMBL/GenBank/DDBJ whole genome shotgun (WGS) entry which is preliminary data.</text>
</comment>
<dbReference type="eggNOG" id="COG2982">
    <property type="taxonomic scope" value="Bacteria"/>
</dbReference>
<protein>
    <submittedName>
        <fullName evidence="2">AsmA protein</fullName>
    </submittedName>
</protein>
<dbReference type="PATRIC" id="fig|472175.3.peg.753"/>
<accession>A0A084U9T4</accession>
<reference evidence="2 3" key="1">
    <citation type="submission" date="2014-05" db="EMBL/GenBank/DDBJ databases">
        <title>Draft Genome Sequence of Nitratireductor basaltis Strain UMTGB225, A Marine Bacterium Isolated from Green Barrel Tunicate.</title>
        <authorList>
            <person name="Gan H.Y."/>
        </authorList>
    </citation>
    <scope>NUCLEOTIDE SEQUENCE [LARGE SCALE GENOMIC DNA]</scope>
    <source>
        <strain evidence="2 3">UMTGB225</strain>
    </source>
</reference>
<dbReference type="AlphaFoldDB" id="A0A084U9T4"/>
<organism evidence="2 3">
    <name type="scientific">Nitratireductor basaltis</name>
    <dbReference type="NCBI Taxonomy" id="472175"/>
    <lineage>
        <taxon>Bacteria</taxon>
        <taxon>Pseudomonadati</taxon>
        <taxon>Pseudomonadota</taxon>
        <taxon>Alphaproteobacteria</taxon>
        <taxon>Hyphomicrobiales</taxon>
        <taxon>Phyllobacteriaceae</taxon>
        <taxon>Nitratireductor</taxon>
    </lineage>
</organism>